<organism evidence="1 2">
    <name type="scientific">Citrus sinensis</name>
    <name type="common">Sweet orange</name>
    <name type="synonym">Citrus aurantium var. sinensis</name>
    <dbReference type="NCBI Taxonomy" id="2711"/>
    <lineage>
        <taxon>Eukaryota</taxon>
        <taxon>Viridiplantae</taxon>
        <taxon>Streptophyta</taxon>
        <taxon>Embryophyta</taxon>
        <taxon>Tracheophyta</taxon>
        <taxon>Spermatophyta</taxon>
        <taxon>Magnoliopsida</taxon>
        <taxon>eudicotyledons</taxon>
        <taxon>Gunneridae</taxon>
        <taxon>Pentapetalae</taxon>
        <taxon>rosids</taxon>
        <taxon>malvids</taxon>
        <taxon>Sapindales</taxon>
        <taxon>Rutaceae</taxon>
        <taxon>Aurantioideae</taxon>
        <taxon>Citrus</taxon>
    </lineage>
</organism>
<evidence type="ECO:0000313" key="1">
    <source>
        <dbReference type="EMBL" id="KAH9715343.1"/>
    </source>
</evidence>
<name>A0ACB8JCL7_CITSI</name>
<evidence type="ECO:0000313" key="2">
    <source>
        <dbReference type="Proteomes" id="UP000829398"/>
    </source>
</evidence>
<proteinExistence type="predicted"/>
<dbReference type="EMBL" id="CM039176">
    <property type="protein sequence ID" value="KAH9715343.1"/>
    <property type="molecule type" value="Genomic_DNA"/>
</dbReference>
<gene>
    <name evidence="1" type="ORF">KPL71_021018</name>
</gene>
<sequence>MSLIWIIVLMNEMHGYKGCLETERTALLEIKSFFISVSDIGYDDQILPSWVGEDYGMPSDCCDDWEGVKCNATTRRVMQLSLNNTKRLNYYDGTSLLINMSLFHPFEELQSLHLYRNWFTGIYENRAYDSFGSLKQLKTLNLEYNFFNDSILPYLNILTSLTTLNLHYNKIEGSRTRQGLANLRYLQVLDLSANYNITSGSLTRLGLANLTNLKKLDLDGCGITTIQGLAKLKNLEALDLSSNYYLHGSLEGLANLTNLQVLDLSGNQNLTTLGLANLPNLKTLDLRDCGITTIQGLAKLKSLEALDLSGNNLNGSLAGQGLANLTNLRVLDLGYNRNLTTLGLADLPNLKALDLHYCGITTIQGVCELKNLFELNLQGNNVEGHLLSN</sequence>
<dbReference type="Proteomes" id="UP000829398">
    <property type="component" value="Chromosome 7"/>
</dbReference>
<keyword evidence="2" id="KW-1185">Reference proteome</keyword>
<comment type="caution">
    <text evidence="1">The sequence shown here is derived from an EMBL/GenBank/DDBJ whole genome shotgun (WGS) entry which is preliminary data.</text>
</comment>
<accession>A0ACB8JCL7</accession>
<protein>
    <submittedName>
        <fullName evidence="1">Receptor-like protein 1</fullName>
    </submittedName>
</protein>
<reference evidence="2" key="1">
    <citation type="journal article" date="2023" name="Hortic. Res.">
        <title>A chromosome-level phased genome enabling allele-level studies in sweet orange: a case study on citrus Huanglongbing tolerance.</title>
        <authorList>
            <person name="Wu B."/>
            <person name="Yu Q."/>
            <person name="Deng Z."/>
            <person name="Duan Y."/>
            <person name="Luo F."/>
            <person name="Gmitter F. Jr."/>
        </authorList>
    </citation>
    <scope>NUCLEOTIDE SEQUENCE [LARGE SCALE GENOMIC DNA]</scope>
    <source>
        <strain evidence="2">cv. Valencia</strain>
    </source>
</reference>